<dbReference type="Proteomes" id="UP000184147">
    <property type="component" value="Unassembled WGS sequence"/>
</dbReference>
<evidence type="ECO:0000313" key="3">
    <source>
        <dbReference type="Proteomes" id="UP000184147"/>
    </source>
</evidence>
<dbReference type="GO" id="GO:0016788">
    <property type="term" value="F:hydrolase activity, acting on ester bonds"/>
    <property type="evidence" value="ECO:0007669"/>
    <property type="project" value="UniProtKB-ARBA"/>
</dbReference>
<keyword evidence="3" id="KW-1185">Reference proteome</keyword>
<dbReference type="SUPFAM" id="SSF52266">
    <property type="entry name" value="SGNH hydrolase"/>
    <property type="match status" value="1"/>
</dbReference>
<feature type="domain" description="SGNH hydrolase-type esterase" evidence="1">
    <location>
        <begin position="65"/>
        <end position="242"/>
    </location>
</feature>
<organism evidence="2 3">
    <name type="scientific">Flavobacterium fontis</name>
    <dbReference type="NCBI Taxonomy" id="1124188"/>
    <lineage>
        <taxon>Bacteria</taxon>
        <taxon>Pseudomonadati</taxon>
        <taxon>Bacteroidota</taxon>
        <taxon>Flavobacteriia</taxon>
        <taxon>Flavobacteriales</taxon>
        <taxon>Flavobacteriaceae</taxon>
        <taxon>Flavobacterium</taxon>
    </lineage>
</organism>
<evidence type="ECO:0000259" key="1">
    <source>
        <dbReference type="Pfam" id="PF13472"/>
    </source>
</evidence>
<dbReference type="CDD" id="cd01832">
    <property type="entry name" value="SGNH_hydrolase_like_1"/>
    <property type="match status" value="1"/>
</dbReference>
<dbReference type="EMBL" id="FQVQ01000001">
    <property type="protein sequence ID" value="SHE84365.1"/>
    <property type="molecule type" value="Genomic_DNA"/>
</dbReference>
<reference evidence="2 3" key="1">
    <citation type="submission" date="2016-11" db="EMBL/GenBank/DDBJ databases">
        <authorList>
            <person name="Jaros S."/>
            <person name="Januszkiewicz K."/>
            <person name="Wedrychowicz H."/>
        </authorList>
    </citation>
    <scope>NUCLEOTIDE SEQUENCE [LARGE SCALE GENOMIC DNA]</scope>
    <source>
        <strain evidence="2 3">DSM 25660</strain>
    </source>
</reference>
<proteinExistence type="predicted"/>
<protein>
    <submittedName>
        <fullName evidence="2">Lysophospholipase L1</fullName>
    </submittedName>
</protein>
<sequence>METFEKAQFNNCAFFFGIKYANLLKYFNVVKRLLLIFLVLSLVNCSKDKDDTTAPPDTRVLKILALGDSYTKGESVCSTCNFPTQLRDSINARRGNGLSEVQIIAQTGWTTPQLKNAINQTNPPNTFDLVTLLIGVNNQYQNMPFSFYENDFPELVQKAIEKAGGNRNKVVVLSIPDYAFTPFGNGNTSISAALQTYNQFASDYCASQQISFVYITDITQLGLQQPALVAQDGLHPSTLAYTRFVERLLPVVMPKLGL</sequence>
<dbReference type="AlphaFoldDB" id="A0A1M4WT28"/>
<dbReference type="InterPro" id="IPR036514">
    <property type="entry name" value="SGNH_hydro_sf"/>
</dbReference>
<dbReference type="Pfam" id="PF13472">
    <property type="entry name" value="Lipase_GDSL_2"/>
    <property type="match status" value="1"/>
</dbReference>
<dbReference type="RefSeq" id="WP_234977668.1">
    <property type="nucleotide sequence ID" value="NZ_FQVQ01000001.1"/>
</dbReference>
<accession>A0A1M4WT28</accession>
<evidence type="ECO:0000313" key="2">
    <source>
        <dbReference type="EMBL" id="SHE84365.1"/>
    </source>
</evidence>
<dbReference type="STRING" id="1124188.SAMN05444377_101408"/>
<dbReference type="InterPro" id="IPR013830">
    <property type="entry name" value="SGNH_hydro"/>
</dbReference>
<gene>
    <name evidence="2" type="ORF">SAMN05444377_101408</name>
</gene>
<name>A0A1M4WT28_9FLAO</name>
<dbReference type="Gene3D" id="3.40.50.1110">
    <property type="entry name" value="SGNH hydrolase"/>
    <property type="match status" value="1"/>
</dbReference>